<sequence>MSRTSRIADLPDRLHRSGEDGVVDPAAPRQAAEPVHGGADATVGPGPRRPGLAERAPLLRAARREPTDVAPVWFMRQAGRALPEYRALRAGVPMLESCQDAALVTEITLQPVRRFGTDAAIFYSDIVVPLVAIGMGVDIVAGVGPVVAEPIKDAAGLAALRSVEPDDVPYVHDAVRLLLAELGDTPLIGFAGAPFTLASYLVEGGPSKTHAKTKRLMYTAPDLWHSLLDRLADVTIGFLRVQVDAGIDALQLFDSWAGALDEGDYRRYVAPHSAKVLAAFEDAGVPRIHFGVNTGELLTAMGEVGADVVGVDWRLGLDEAARRVGPGRALQGNLDPTAVFAPPDVLAEKVRDVLLRGSKAEGHIFNLGHGVIPETDPGVLAHIVDLVHGA</sequence>
<dbReference type="Pfam" id="PF01208">
    <property type="entry name" value="URO-D"/>
    <property type="match status" value="1"/>
</dbReference>
<comment type="pathway">
    <text evidence="2 10 11">Porphyrin-containing compound metabolism; protoporphyrin-IX biosynthesis; coproporphyrinogen-III from 5-aminolevulinate: step 4/4.</text>
</comment>
<evidence type="ECO:0000256" key="8">
    <source>
        <dbReference type="ARBA" id="ARBA00023239"/>
    </source>
</evidence>
<dbReference type="SUPFAM" id="SSF51726">
    <property type="entry name" value="UROD/MetE-like"/>
    <property type="match status" value="1"/>
</dbReference>
<feature type="binding site" evidence="10">
    <location>
        <begin position="76"/>
        <end position="80"/>
    </location>
    <ligand>
        <name>substrate</name>
    </ligand>
</feature>
<keyword evidence="17" id="KW-1185">Reference proteome</keyword>
<dbReference type="PANTHER" id="PTHR21091:SF169">
    <property type="entry name" value="UROPORPHYRINOGEN DECARBOXYLASE"/>
    <property type="match status" value="1"/>
</dbReference>
<evidence type="ECO:0000256" key="6">
    <source>
        <dbReference type="ARBA" id="ARBA00022490"/>
    </source>
</evidence>
<dbReference type="Gene3D" id="3.20.20.210">
    <property type="match status" value="1"/>
</dbReference>
<comment type="similarity">
    <text evidence="3 10 12">Belongs to the uroporphyrinogen decarboxylase family.</text>
</comment>
<feature type="binding site" evidence="10">
    <location>
        <position position="369"/>
    </location>
    <ligand>
        <name>substrate</name>
    </ligand>
</feature>
<accession>E3IZ46</accession>
<comment type="subcellular location">
    <subcellularLocation>
        <location evidence="1">Cytoplasm</location>
        <location evidence="1">Cytosol</location>
    </subcellularLocation>
</comment>
<feature type="compositionally biased region" description="Low complexity" evidence="13">
    <location>
        <begin position="44"/>
        <end position="56"/>
    </location>
</feature>
<evidence type="ECO:0000313" key="17">
    <source>
        <dbReference type="Proteomes" id="UP000002484"/>
    </source>
</evidence>
<dbReference type="FunFam" id="3.20.20.210:FF:000008">
    <property type="entry name" value="Uroporphyrinogen decarboxylase"/>
    <property type="match status" value="1"/>
</dbReference>
<keyword evidence="9 10" id="KW-0627">Porphyrin biosynthesis</keyword>
<feature type="region of interest" description="Disordered" evidence="13">
    <location>
        <begin position="1"/>
        <end position="56"/>
    </location>
</feature>
<feature type="binding site" evidence="10">
    <location>
        <position position="125"/>
    </location>
    <ligand>
        <name>substrate</name>
    </ligand>
</feature>
<evidence type="ECO:0000256" key="7">
    <source>
        <dbReference type="ARBA" id="ARBA00022793"/>
    </source>
</evidence>
<dbReference type="PANTHER" id="PTHR21091">
    <property type="entry name" value="METHYLTETRAHYDROFOLATE:HOMOCYSTEINE METHYLTRANSFERASE RELATED"/>
    <property type="match status" value="1"/>
</dbReference>
<organism evidence="16 17">
    <name type="scientific">Pseudofrankia inefficax (strain DSM 45817 / CECT 9037 / DDB 130130 / EuI1c)</name>
    <name type="common">Frankia inefficax</name>
    <dbReference type="NCBI Taxonomy" id="298654"/>
    <lineage>
        <taxon>Bacteria</taxon>
        <taxon>Bacillati</taxon>
        <taxon>Actinomycetota</taxon>
        <taxon>Actinomycetes</taxon>
        <taxon>Frankiales</taxon>
        <taxon>Frankiaceae</taxon>
        <taxon>Pseudofrankia</taxon>
    </lineage>
</organism>
<dbReference type="InterPro" id="IPR000257">
    <property type="entry name" value="Uroporphyrinogen_deCOase"/>
</dbReference>
<proteinExistence type="inferred from homology"/>
<dbReference type="HAMAP" id="MF_00218">
    <property type="entry name" value="URO_D"/>
    <property type="match status" value="1"/>
</dbReference>
<dbReference type="PROSITE" id="PS00906">
    <property type="entry name" value="UROD_1"/>
    <property type="match status" value="1"/>
</dbReference>
<keyword evidence="7 10" id="KW-0210">Decarboxylase</keyword>
<evidence type="ECO:0000256" key="13">
    <source>
        <dbReference type="SAM" id="MobiDB-lite"/>
    </source>
</evidence>
<feature type="domain" description="Uroporphyrinogen decarboxylase (URO-D)" evidence="15">
    <location>
        <begin position="188"/>
        <end position="204"/>
    </location>
</feature>
<feature type="compositionally biased region" description="Basic and acidic residues" evidence="13">
    <location>
        <begin position="9"/>
        <end position="19"/>
    </location>
</feature>
<dbReference type="NCBIfam" id="TIGR01464">
    <property type="entry name" value="hemE"/>
    <property type="match status" value="1"/>
</dbReference>
<dbReference type="FunCoup" id="E3IZ46">
    <property type="interactions" value="522"/>
</dbReference>
<evidence type="ECO:0000256" key="5">
    <source>
        <dbReference type="ARBA" id="ARBA00012288"/>
    </source>
</evidence>
<evidence type="ECO:0000256" key="3">
    <source>
        <dbReference type="ARBA" id="ARBA00009935"/>
    </source>
</evidence>
<feature type="domain" description="Uroporphyrinogen decarboxylase (URO-D)" evidence="14">
    <location>
        <begin position="71"/>
        <end position="80"/>
    </location>
</feature>
<dbReference type="EC" id="4.1.1.37" evidence="5 10"/>
<reference evidence="16 17" key="1">
    <citation type="submission" date="2010-10" db="EMBL/GenBank/DDBJ databases">
        <title>Complete sequence of Frankia sp. EuI1c.</title>
        <authorList>
            <consortium name="US DOE Joint Genome Institute"/>
            <person name="Lucas S."/>
            <person name="Copeland A."/>
            <person name="Lapidus A."/>
            <person name="Cheng J.-F."/>
            <person name="Bruce D."/>
            <person name="Goodwin L."/>
            <person name="Pitluck S."/>
            <person name="Chertkov O."/>
            <person name="Detter J.C."/>
            <person name="Han C."/>
            <person name="Tapia R."/>
            <person name="Land M."/>
            <person name="Hauser L."/>
            <person name="Jeffries C."/>
            <person name="Kyrpides N."/>
            <person name="Ivanova N."/>
            <person name="Mikhailova N."/>
            <person name="Beauchemin N."/>
            <person name="Sen A."/>
            <person name="Sur S.A."/>
            <person name="Gtari M."/>
            <person name="Wall L."/>
            <person name="Tisa L."/>
            <person name="Woyke T."/>
        </authorList>
    </citation>
    <scope>NUCLEOTIDE SEQUENCE [LARGE SCALE GENOMIC DNA]</scope>
    <source>
        <strain evidence="17">DSM 45817 / CECT 9037 / EuI1c</strain>
    </source>
</reference>
<comment type="caution">
    <text evidence="10">Lacks conserved residue(s) required for the propagation of feature annotation.</text>
</comment>
<evidence type="ECO:0000259" key="15">
    <source>
        <dbReference type="PROSITE" id="PS00907"/>
    </source>
</evidence>
<dbReference type="GO" id="GO:0005829">
    <property type="term" value="C:cytosol"/>
    <property type="evidence" value="ECO:0007669"/>
    <property type="project" value="UniProtKB-SubCell"/>
</dbReference>
<evidence type="ECO:0000256" key="9">
    <source>
        <dbReference type="ARBA" id="ARBA00023244"/>
    </source>
</evidence>
<evidence type="ECO:0000256" key="1">
    <source>
        <dbReference type="ARBA" id="ARBA00004514"/>
    </source>
</evidence>
<dbReference type="PROSITE" id="PS00907">
    <property type="entry name" value="UROD_2"/>
    <property type="match status" value="1"/>
</dbReference>
<comment type="subunit">
    <text evidence="4 10">Homodimer.</text>
</comment>
<evidence type="ECO:0000256" key="10">
    <source>
        <dbReference type="HAMAP-Rule" id="MF_00218"/>
    </source>
</evidence>
<keyword evidence="6 10" id="KW-0963">Cytoplasm</keyword>
<dbReference type="RefSeq" id="WP_013423448.1">
    <property type="nucleotide sequence ID" value="NC_014666.1"/>
</dbReference>
<feature type="binding site" evidence="10">
    <location>
        <position position="255"/>
    </location>
    <ligand>
        <name>substrate</name>
    </ligand>
</feature>
<dbReference type="HOGENOM" id="CLU_040933_0_1_11"/>
<evidence type="ECO:0000256" key="12">
    <source>
        <dbReference type="RuleBase" id="RU004169"/>
    </source>
</evidence>
<dbReference type="KEGG" id="fri:FraEuI1c_2290"/>
<dbReference type="EMBL" id="CP002299">
    <property type="protein sequence ID" value="ADP80329.1"/>
    <property type="molecule type" value="Genomic_DNA"/>
</dbReference>
<dbReference type="InterPro" id="IPR006361">
    <property type="entry name" value="Uroporphyrinogen_deCO2ase_HemE"/>
</dbReference>
<evidence type="ECO:0000256" key="11">
    <source>
        <dbReference type="RuleBase" id="RU000554"/>
    </source>
</evidence>
<name>E3IZ46_PSEI1</name>
<protein>
    <recommendedName>
        <fullName evidence="5 10">Uroporphyrinogen decarboxylase</fullName>
        <shortName evidence="10">UPD</shortName>
        <shortName evidence="10">URO-D</shortName>
        <ecNumber evidence="5 10">4.1.1.37</ecNumber>
    </recommendedName>
</protein>
<evidence type="ECO:0000256" key="2">
    <source>
        <dbReference type="ARBA" id="ARBA00004804"/>
    </source>
</evidence>
<dbReference type="CDD" id="cd00717">
    <property type="entry name" value="URO-D"/>
    <property type="match status" value="1"/>
</dbReference>
<dbReference type="AlphaFoldDB" id="E3IZ46"/>
<dbReference type="UniPathway" id="UPA00251">
    <property type="reaction ID" value="UER00321"/>
</dbReference>
<dbReference type="eggNOG" id="COG0407">
    <property type="taxonomic scope" value="Bacteria"/>
</dbReference>
<feature type="site" description="Transition state stabilizer" evidence="10">
    <location>
        <position position="125"/>
    </location>
</feature>
<gene>
    <name evidence="10" type="primary">hemE</name>
    <name evidence="16" type="ordered locus">FraEuI1c_2290</name>
</gene>
<dbReference type="Proteomes" id="UP000002484">
    <property type="component" value="Chromosome"/>
</dbReference>
<dbReference type="InterPro" id="IPR038071">
    <property type="entry name" value="UROD/MetE-like_sf"/>
</dbReference>
<dbReference type="STRING" id="298654.FraEuI1c_2290"/>
<dbReference type="InParanoid" id="E3IZ46"/>
<keyword evidence="8 10" id="KW-0456">Lyase</keyword>
<comment type="catalytic activity">
    <reaction evidence="10 11">
        <text>uroporphyrinogen III + 4 H(+) = coproporphyrinogen III + 4 CO2</text>
        <dbReference type="Rhea" id="RHEA:19865"/>
        <dbReference type="ChEBI" id="CHEBI:15378"/>
        <dbReference type="ChEBI" id="CHEBI:16526"/>
        <dbReference type="ChEBI" id="CHEBI:57308"/>
        <dbReference type="ChEBI" id="CHEBI:57309"/>
        <dbReference type="EC" id="4.1.1.37"/>
    </reaction>
</comment>
<evidence type="ECO:0000256" key="4">
    <source>
        <dbReference type="ARBA" id="ARBA00011738"/>
    </source>
</evidence>
<evidence type="ECO:0000313" key="16">
    <source>
        <dbReference type="EMBL" id="ADP80329.1"/>
    </source>
</evidence>
<dbReference type="GO" id="GO:0004853">
    <property type="term" value="F:uroporphyrinogen decarboxylase activity"/>
    <property type="evidence" value="ECO:0007669"/>
    <property type="project" value="UniProtKB-UniRule"/>
</dbReference>
<feature type="binding site" evidence="10">
    <location>
        <position position="200"/>
    </location>
    <ligand>
        <name>substrate</name>
    </ligand>
</feature>
<comment type="function">
    <text evidence="10">Catalyzes the decarboxylation of four acetate groups of uroporphyrinogen-III to yield coproporphyrinogen-III.</text>
</comment>
<dbReference type="GO" id="GO:0006782">
    <property type="term" value="P:protoporphyrinogen IX biosynthetic process"/>
    <property type="evidence" value="ECO:0007669"/>
    <property type="project" value="UniProtKB-UniRule"/>
</dbReference>
<evidence type="ECO:0000259" key="14">
    <source>
        <dbReference type="PROSITE" id="PS00906"/>
    </source>
</evidence>